<dbReference type="AlphaFoldDB" id="A0A4Q7NDH7"/>
<proteinExistence type="inferred from homology"/>
<dbReference type="OrthoDB" id="8627321at2"/>
<gene>
    <name evidence="4" type="ORF">EV675_3736</name>
</gene>
<dbReference type="EMBL" id="SGXC01000002">
    <property type="protein sequence ID" value="RZS81118.1"/>
    <property type="molecule type" value="Genomic_DNA"/>
</dbReference>
<comment type="caution">
    <text evidence="4">The sequence shown here is derived from an EMBL/GenBank/DDBJ whole genome shotgun (WGS) entry which is preliminary data.</text>
</comment>
<comment type="similarity">
    <text evidence="1">Belongs to the PrpD family.</text>
</comment>
<dbReference type="Pfam" id="PF19305">
    <property type="entry name" value="MmgE_PrpD_C"/>
    <property type="match status" value="1"/>
</dbReference>
<dbReference type="InterPro" id="IPR042183">
    <property type="entry name" value="MmgE/PrpD_sf_1"/>
</dbReference>
<dbReference type="InterPro" id="IPR042188">
    <property type="entry name" value="MmgE/PrpD_sf_2"/>
</dbReference>
<dbReference type="PANTHER" id="PTHR16943:SF8">
    <property type="entry name" value="2-METHYLCITRATE DEHYDRATASE"/>
    <property type="match status" value="1"/>
</dbReference>
<evidence type="ECO:0000313" key="4">
    <source>
        <dbReference type="EMBL" id="RZS81118.1"/>
    </source>
</evidence>
<dbReference type="InterPro" id="IPR045337">
    <property type="entry name" value="MmgE_PrpD_C"/>
</dbReference>
<evidence type="ECO:0000259" key="3">
    <source>
        <dbReference type="Pfam" id="PF19305"/>
    </source>
</evidence>
<name>A0A4Q7NDH7_9BURK</name>
<evidence type="ECO:0000313" key="5">
    <source>
        <dbReference type="Proteomes" id="UP000292445"/>
    </source>
</evidence>
<protein>
    <submittedName>
        <fullName evidence="4">2-methylcitrate dehydratase</fullName>
    </submittedName>
</protein>
<keyword evidence="5" id="KW-1185">Reference proteome</keyword>
<organism evidence="4 5">
    <name type="scientific">Pigmentiphaga kullae</name>
    <dbReference type="NCBI Taxonomy" id="151784"/>
    <lineage>
        <taxon>Bacteria</taxon>
        <taxon>Pseudomonadati</taxon>
        <taxon>Pseudomonadota</taxon>
        <taxon>Betaproteobacteria</taxon>
        <taxon>Burkholderiales</taxon>
        <taxon>Alcaligenaceae</taxon>
        <taxon>Pigmentiphaga</taxon>
    </lineage>
</organism>
<accession>A0A4Q7NDH7</accession>
<dbReference type="RefSeq" id="WP_130358694.1">
    <property type="nucleotide sequence ID" value="NZ_SGXC01000002.1"/>
</dbReference>
<evidence type="ECO:0000259" key="2">
    <source>
        <dbReference type="Pfam" id="PF03972"/>
    </source>
</evidence>
<dbReference type="InterPro" id="IPR036148">
    <property type="entry name" value="MmgE/PrpD_sf"/>
</dbReference>
<sequence length="460" mass="48499">MTACPPDANGEGRPLARRLAAFALGLRREDLSPARREKVALILADFLGCVLAGSSLPEARSAFVLAQPGAVRIPGGPDGLSPESAAIAMSAMGSLLQLHDGYGNGGNHPCNSIIPVVWCMREGRAMASIHMAIAVGYEVANRLAASAHPALTLAGLAPTSCTGAIGAAAALGRLLELDEDTLARALGNAAFSFPAAALRGLTEHGSAAPLHGGLAARCAIESVKLARAGLGAGDRIFEGGADPGVLDVLRSRGLAQDPETWRGETLDGVYFKPIPACRHAQPAIDAIQAIWNGGPVAAEEIERVDVHTYPVALRFGPAPGPAHELYDRLMSVVWAVASALRHGRYDLSSVRRPAVEPEVQALYPRIHLHVDEAYAQLYPRYLPARVEIALRGGRRRTGACMMEYGTPSEHGPYSPGGTHTPPLDGAGVERKFRELARAVLDERQADALWREARAVEDLGG</sequence>
<dbReference type="InterPro" id="IPR045336">
    <property type="entry name" value="MmgE_PrpD_N"/>
</dbReference>
<dbReference type="PANTHER" id="PTHR16943">
    <property type="entry name" value="2-METHYLCITRATE DEHYDRATASE-RELATED"/>
    <property type="match status" value="1"/>
</dbReference>
<reference evidence="4 5" key="1">
    <citation type="submission" date="2019-02" db="EMBL/GenBank/DDBJ databases">
        <title>Genomic Encyclopedia of Type Strains, Phase IV (KMG-IV): sequencing the most valuable type-strain genomes for metagenomic binning, comparative biology and taxonomic classification.</title>
        <authorList>
            <person name="Goeker M."/>
        </authorList>
    </citation>
    <scope>NUCLEOTIDE SEQUENCE [LARGE SCALE GENOMIC DNA]</scope>
    <source>
        <strain evidence="4 5">K24</strain>
    </source>
</reference>
<dbReference type="SUPFAM" id="SSF103378">
    <property type="entry name" value="2-methylcitrate dehydratase PrpD"/>
    <property type="match status" value="1"/>
</dbReference>
<dbReference type="Pfam" id="PF03972">
    <property type="entry name" value="MmgE_PrpD_N"/>
    <property type="match status" value="1"/>
</dbReference>
<dbReference type="Gene3D" id="1.10.4100.10">
    <property type="entry name" value="2-methylcitrate dehydratase PrpD"/>
    <property type="match status" value="1"/>
</dbReference>
<dbReference type="GO" id="GO:0016829">
    <property type="term" value="F:lyase activity"/>
    <property type="evidence" value="ECO:0007669"/>
    <property type="project" value="InterPro"/>
</dbReference>
<feature type="domain" description="MmgE/PrpD C-terminal" evidence="3">
    <location>
        <begin position="275"/>
        <end position="453"/>
    </location>
</feature>
<dbReference type="Gene3D" id="3.30.1330.120">
    <property type="entry name" value="2-methylcitrate dehydratase PrpD"/>
    <property type="match status" value="1"/>
</dbReference>
<dbReference type="InterPro" id="IPR005656">
    <property type="entry name" value="MmgE_PrpD"/>
</dbReference>
<evidence type="ECO:0000256" key="1">
    <source>
        <dbReference type="ARBA" id="ARBA00006174"/>
    </source>
</evidence>
<feature type="domain" description="MmgE/PrpD N-terminal" evidence="2">
    <location>
        <begin position="17"/>
        <end position="249"/>
    </location>
</feature>
<dbReference type="Proteomes" id="UP000292445">
    <property type="component" value="Unassembled WGS sequence"/>
</dbReference>